<sequence length="90" mass="10372">MDSTVVQNPFSCVFFIMFSPSNFSRLRRRAACHFIKEEESTLYKTKHTPNTTSYIHATSDSEWPMHELGATSPSVPWQAFQNFSLLPSHM</sequence>
<accession>A0A0A8XT98</accession>
<reference evidence="1" key="2">
    <citation type="journal article" date="2015" name="Data Brief">
        <title>Shoot transcriptome of the giant reed, Arundo donax.</title>
        <authorList>
            <person name="Barrero R.A."/>
            <person name="Guerrero F.D."/>
            <person name="Moolhuijzen P."/>
            <person name="Goolsby J.A."/>
            <person name="Tidwell J."/>
            <person name="Bellgard S.E."/>
            <person name="Bellgard M.I."/>
        </authorList>
    </citation>
    <scope>NUCLEOTIDE SEQUENCE</scope>
    <source>
        <tissue evidence="1">Shoot tissue taken approximately 20 cm above the soil surface</tissue>
    </source>
</reference>
<evidence type="ECO:0000313" key="1">
    <source>
        <dbReference type="EMBL" id="JAD17174.1"/>
    </source>
</evidence>
<name>A0A0A8XT98_ARUDO</name>
<reference evidence="1" key="1">
    <citation type="submission" date="2014-09" db="EMBL/GenBank/DDBJ databases">
        <authorList>
            <person name="Magalhaes I.L.F."/>
            <person name="Oliveira U."/>
            <person name="Santos F.R."/>
            <person name="Vidigal T.H.D.A."/>
            <person name="Brescovit A.D."/>
            <person name="Santos A.J."/>
        </authorList>
    </citation>
    <scope>NUCLEOTIDE SEQUENCE</scope>
    <source>
        <tissue evidence="1">Shoot tissue taken approximately 20 cm above the soil surface</tissue>
    </source>
</reference>
<organism evidence="1">
    <name type="scientific">Arundo donax</name>
    <name type="common">Giant reed</name>
    <name type="synonym">Donax arundinaceus</name>
    <dbReference type="NCBI Taxonomy" id="35708"/>
    <lineage>
        <taxon>Eukaryota</taxon>
        <taxon>Viridiplantae</taxon>
        <taxon>Streptophyta</taxon>
        <taxon>Embryophyta</taxon>
        <taxon>Tracheophyta</taxon>
        <taxon>Spermatophyta</taxon>
        <taxon>Magnoliopsida</taxon>
        <taxon>Liliopsida</taxon>
        <taxon>Poales</taxon>
        <taxon>Poaceae</taxon>
        <taxon>PACMAD clade</taxon>
        <taxon>Arundinoideae</taxon>
        <taxon>Arundineae</taxon>
        <taxon>Arundo</taxon>
    </lineage>
</organism>
<dbReference type="EMBL" id="GBRH01280721">
    <property type="protein sequence ID" value="JAD17174.1"/>
    <property type="molecule type" value="Transcribed_RNA"/>
</dbReference>
<proteinExistence type="predicted"/>
<dbReference type="AlphaFoldDB" id="A0A0A8XT98"/>
<protein>
    <submittedName>
        <fullName evidence="1">Uncharacterized protein</fullName>
    </submittedName>
</protein>